<gene>
    <name evidence="2" type="ORF">GNP95_14530</name>
</gene>
<protein>
    <submittedName>
        <fullName evidence="2">Helix-turn-helix domain-containing protein</fullName>
    </submittedName>
</protein>
<reference evidence="2 3" key="1">
    <citation type="submission" date="2019-11" db="EMBL/GenBank/DDBJ databases">
        <title>Draft genome sequences of five Paenibacillus species of dairy origin.</title>
        <authorList>
            <person name="Olajide A.M."/>
            <person name="Chen S."/>
            <person name="Lapointe G."/>
        </authorList>
    </citation>
    <scope>NUCLEOTIDE SEQUENCE [LARGE SCALE GENOMIC DNA]</scope>
    <source>
        <strain evidence="2 3">12CR55</strain>
    </source>
</reference>
<dbReference type="SMART" id="SM00530">
    <property type="entry name" value="HTH_XRE"/>
    <property type="match status" value="1"/>
</dbReference>
<dbReference type="EMBL" id="WNZW01000005">
    <property type="protein sequence ID" value="MUG46206.1"/>
    <property type="molecule type" value="Genomic_DNA"/>
</dbReference>
<dbReference type="AlphaFoldDB" id="A0A7X2Z2C6"/>
<name>A0A7X2Z2C6_9BACL</name>
<dbReference type="SUPFAM" id="SSF47413">
    <property type="entry name" value="lambda repressor-like DNA-binding domains"/>
    <property type="match status" value="1"/>
</dbReference>
<proteinExistence type="predicted"/>
<dbReference type="RefSeq" id="WP_155611606.1">
    <property type="nucleotide sequence ID" value="NZ_WNZW01000005.1"/>
</dbReference>
<dbReference type="InterPro" id="IPR010982">
    <property type="entry name" value="Lambda_DNA-bd_dom_sf"/>
</dbReference>
<dbReference type="InterPro" id="IPR001387">
    <property type="entry name" value="Cro/C1-type_HTH"/>
</dbReference>
<feature type="domain" description="HTH cro/C1-type" evidence="1">
    <location>
        <begin position="11"/>
        <end position="65"/>
    </location>
</feature>
<comment type="caution">
    <text evidence="2">The sequence shown here is derived from an EMBL/GenBank/DDBJ whole genome shotgun (WGS) entry which is preliminary data.</text>
</comment>
<dbReference type="Gene3D" id="1.10.260.40">
    <property type="entry name" value="lambda repressor-like DNA-binding domains"/>
    <property type="match status" value="1"/>
</dbReference>
<organism evidence="2 3">
    <name type="scientific">Paenibacillus woosongensis</name>
    <dbReference type="NCBI Taxonomy" id="307580"/>
    <lineage>
        <taxon>Bacteria</taxon>
        <taxon>Bacillati</taxon>
        <taxon>Bacillota</taxon>
        <taxon>Bacilli</taxon>
        <taxon>Bacillales</taxon>
        <taxon>Paenibacillaceae</taxon>
        <taxon>Paenibacillus</taxon>
    </lineage>
</organism>
<dbReference type="PROSITE" id="PS50943">
    <property type="entry name" value="HTH_CROC1"/>
    <property type="match status" value="1"/>
</dbReference>
<evidence type="ECO:0000313" key="2">
    <source>
        <dbReference type="EMBL" id="MUG46206.1"/>
    </source>
</evidence>
<dbReference type="GO" id="GO:0003677">
    <property type="term" value="F:DNA binding"/>
    <property type="evidence" value="ECO:0007669"/>
    <property type="project" value="InterPro"/>
</dbReference>
<sequence>MKDATTIQIELDNFLKINGYTLQYFSEQSGINVGTLSRIVNGNRPISMEQLDRLTSGMGLEEGTLYDLFVDDFFVHHSLNWRRLRPFLLRCAELKKHGCIQKILSHLLEDLKQIPNIFITAEIMYENGWKEAAAILYSCVVETEKYQHAERLAISQYRLFQLSLGSDTTINLRAAIKFEPYKDRIPLHFRLDALLLLANIAFTLQDWTKMEDIADELLALAQFVYSDKKLKEEDTFRTERHLVVYYGQGYLIKSSALEHQGRYEEAKEYIYGYADLSWFEDLDDEGVKEVKKFKLFAEANLYNINLLTGNFEGLNKFLTKYPHEVLPSSVIILMAANKYHVRVDKILDHLFGLIRAHKNNYYHEANYTNRYINFYYQLALYQLSGREKEGIDNILRSLQISIKVNNTGRILDCISLYEKHKRLCTNEQKLTYEKMIKEANHNEKVISFIDVTNQS</sequence>
<evidence type="ECO:0000313" key="3">
    <source>
        <dbReference type="Proteomes" id="UP000447876"/>
    </source>
</evidence>
<evidence type="ECO:0000259" key="1">
    <source>
        <dbReference type="PROSITE" id="PS50943"/>
    </source>
</evidence>
<dbReference type="OrthoDB" id="2470416at2"/>
<accession>A0A7X2Z2C6</accession>
<dbReference type="Proteomes" id="UP000447876">
    <property type="component" value="Unassembled WGS sequence"/>
</dbReference>